<keyword evidence="2" id="KW-1185">Reference proteome</keyword>
<evidence type="ECO:0000313" key="2">
    <source>
        <dbReference type="Proteomes" id="UP001266305"/>
    </source>
</evidence>
<gene>
    <name evidence="1" type="ORF">P7K49_000663</name>
</gene>
<organism evidence="1 2">
    <name type="scientific">Saguinus oedipus</name>
    <name type="common">Cotton-top tamarin</name>
    <name type="synonym">Oedipomidas oedipus</name>
    <dbReference type="NCBI Taxonomy" id="9490"/>
    <lineage>
        <taxon>Eukaryota</taxon>
        <taxon>Metazoa</taxon>
        <taxon>Chordata</taxon>
        <taxon>Craniata</taxon>
        <taxon>Vertebrata</taxon>
        <taxon>Euteleostomi</taxon>
        <taxon>Mammalia</taxon>
        <taxon>Eutheria</taxon>
        <taxon>Euarchontoglires</taxon>
        <taxon>Primates</taxon>
        <taxon>Haplorrhini</taxon>
        <taxon>Platyrrhini</taxon>
        <taxon>Cebidae</taxon>
        <taxon>Callitrichinae</taxon>
        <taxon>Saguinus</taxon>
    </lineage>
</organism>
<reference evidence="1 2" key="1">
    <citation type="submission" date="2023-05" db="EMBL/GenBank/DDBJ databases">
        <title>B98-5 Cell Line De Novo Hybrid Assembly: An Optical Mapping Approach.</title>
        <authorList>
            <person name="Kananen K."/>
            <person name="Auerbach J.A."/>
            <person name="Kautto E."/>
            <person name="Blachly J.S."/>
        </authorList>
    </citation>
    <scope>NUCLEOTIDE SEQUENCE [LARGE SCALE GENOMIC DNA]</scope>
    <source>
        <strain evidence="1">B95-8</strain>
        <tissue evidence="1">Cell line</tissue>
    </source>
</reference>
<comment type="caution">
    <text evidence="1">The sequence shown here is derived from an EMBL/GenBank/DDBJ whole genome shotgun (WGS) entry which is preliminary data.</text>
</comment>
<evidence type="ECO:0000313" key="1">
    <source>
        <dbReference type="EMBL" id="KAK2119277.1"/>
    </source>
</evidence>
<name>A0ABQ9WCE2_SAGOE</name>
<proteinExistence type="predicted"/>
<protein>
    <submittedName>
        <fullName evidence="1">Uncharacterized protein</fullName>
    </submittedName>
</protein>
<dbReference type="Proteomes" id="UP001266305">
    <property type="component" value="Unassembled WGS sequence"/>
</dbReference>
<sequence length="64" mass="6851">MEDLLEAGTSEPFFGSLSCDAGGLLEPASGPDCSLWPCNPDRSDAGWCEQHRVWLAQLRGDPGT</sequence>
<dbReference type="EMBL" id="JASSZA010000001">
    <property type="protein sequence ID" value="KAK2119277.1"/>
    <property type="molecule type" value="Genomic_DNA"/>
</dbReference>
<accession>A0ABQ9WCE2</accession>